<feature type="chain" id="PRO_5042984319" evidence="2">
    <location>
        <begin position="18"/>
        <end position="376"/>
    </location>
</feature>
<reference evidence="3" key="1">
    <citation type="submission" date="2023-06" db="EMBL/GenBank/DDBJ databases">
        <title>Black Yeasts Isolated from many extreme environments.</title>
        <authorList>
            <person name="Coleine C."/>
            <person name="Stajich J.E."/>
            <person name="Selbmann L."/>
        </authorList>
    </citation>
    <scope>NUCLEOTIDE SEQUENCE</scope>
    <source>
        <strain evidence="3">CCFEE 5200</strain>
    </source>
</reference>
<evidence type="ECO:0000256" key="1">
    <source>
        <dbReference type="SAM" id="MobiDB-lite"/>
    </source>
</evidence>
<dbReference type="InterPro" id="IPR036047">
    <property type="entry name" value="F-box-like_dom_sf"/>
</dbReference>
<feature type="region of interest" description="Disordered" evidence="1">
    <location>
        <begin position="79"/>
        <end position="104"/>
    </location>
</feature>
<name>A0AAN6K7F2_9PEZI</name>
<feature type="region of interest" description="Disordered" evidence="1">
    <location>
        <begin position="33"/>
        <end position="65"/>
    </location>
</feature>
<keyword evidence="2" id="KW-0732">Signal</keyword>
<accession>A0AAN6K7F2</accession>
<keyword evidence="4" id="KW-1185">Reference proteome</keyword>
<organism evidence="3 4">
    <name type="scientific">Friedmanniomyces endolithicus</name>
    <dbReference type="NCBI Taxonomy" id="329885"/>
    <lineage>
        <taxon>Eukaryota</taxon>
        <taxon>Fungi</taxon>
        <taxon>Dikarya</taxon>
        <taxon>Ascomycota</taxon>
        <taxon>Pezizomycotina</taxon>
        <taxon>Dothideomycetes</taxon>
        <taxon>Dothideomycetidae</taxon>
        <taxon>Mycosphaerellales</taxon>
        <taxon>Teratosphaeriaceae</taxon>
        <taxon>Friedmanniomyces</taxon>
    </lineage>
</organism>
<dbReference type="EC" id="5.4.99.12" evidence="3"/>
<gene>
    <name evidence="3" type="primary">PUS1_5</name>
    <name evidence="3" type="ORF">LTR91_016952</name>
</gene>
<dbReference type="EMBL" id="JAUJLE010000213">
    <property type="protein sequence ID" value="KAK0967897.1"/>
    <property type="molecule type" value="Genomic_DNA"/>
</dbReference>
<evidence type="ECO:0000256" key="2">
    <source>
        <dbReference type="SAM" id="SignalP"/>
    </source>
</evidence>
<comment type="caution">
    <text evidence="3">The sequence shown here is derived from an EMBL/GenBank/DDBJ whole genome shotgun (WGS) entry which is preliminary data.</text>
</comment>
<dbReference type="GO" id="GO:0160147">
    <property type="term" value="F:tRNA pseudouridine(38-40) synthase activity"/>
    <property type="evidence" value="ECO:0007669"/>
    <property type="project" value="UniProtKB-EC"/>
</dbReference>
<sequence>MCRLALLLLLLQGPIIAQREPANGGGYKTGFAAAAAARSHDPARTRRQKRPVRSNAPMEEDASPASLLLLQQVPIQRGPANIEDASPGSNPGPGNTCCCKRSPSLPPPSASTSISDFYLPSTRSLDVLALHSPQHEVAASMSDSDPVVRFPPEVTLRMLELAPISSLANSTAVSKDWHKFIDVTHQEAIYSKRNDTTGLDGSKDLAPAPSFSQYLEGANSSKELCKRQTLLSRNWRSTRPMTTETVLQLQGGIQQFRADFSRRFFVSTSLEGLHVTDMDSGTILWSQPFLGIGVDHERYIQIPRLEYEDGVAVLNRLGRALEVWHTGVGNLRRGEFGLSSILTFEYKICRFHLSAGTLCVVLSIGDICTWDLWPHL</sequence>
<feature type="signal peptide" evidence="2">
    <location>
        <begin position="1"/>
        <end position="17"/>
    </location>
</feature>
<dbReference type="Proteomes" id="UP001175353">
    <property type="component" value="Unassembled WGS sequence"/>
</dbReference>
<dbReference type="AlphaFoldDB" id="A0AAN6K7F2"/>
<protein>
    <submittedName>
        <fullName evidence="3">tRNA pseudouridine synthase 1</fullName>
        <ecNumber evidence="3">5.4.99.12</ecNumber>
    </submittedName>
</protein>
<evidence type="ECO:0000313" key="4">
    <source>
        <dbReference type="Proteomes" id="UP001175353"/>
    </source>
</evidence>
<dbReference type="SUPFAM" id="SSF81383">
    <property type="entry name" value="F-box domain"/>
    <property type="match status" value="1"/>
</dbReference>
<keyword evidence="3" id="KW-0413">Isomerase</keyword>
<evidence type="ECO:0000313" key="3">
    <source>
        <dbReference type="EMBL" id="KAK0967897.1"/>
    </source>
</evidence>
<proteinExistence type="predicted"/>
<dbReference type="Gene3D" id="1.20.1280.50">
    <property type="match status" value="1"/>
</dbReference>